<reference evidence="2" key="1">
    <citation type="journal article" date="2020" name="Stud. Mycol.">
        <title>101 Dothideomycetes genomes: a test case for predicting lifestyles and emergence of pathogens.</title>
        <authorList>
            <person name="Haridas S."/>
            <person name="Albert R."/>
            <person name="Binder M."/>
            <person name="Bloem J."/>
            <person name="Labutti K."/>
            <person name="Salamov A."/>
            <person name="Andreopoulos B."/>
            <person name="Baker S."/>
            <person name="Barry K."/>
            <person name="Bills G."/>
            <person name="Bluhm B."/>
            <person name="Cannon C."/>
            <person name="Castanera R."/>
            <person name="Culley D."/>
            <person name="Daum C."/>
            <person name="Ezra D."/>
            <person name="Gonzalez J."/>
            <person name="Henrissat B."/>
            <person name="Kuo A."/>
            <person name="Liang C."/>
            <person name="Lipzen A."/>
            <person name="Lutzoni F."/>
            <person name="Magnuson J."/>
            <person name="Mondo S."/>
            <person name="Nolan M."/>
            <person name="Ohm R."/>
            <person name="Pangilinan J."/>
            <person name="Park H.-J."/>
            <person name="Ramirez L."/>
            <person name="Alfaro M."/>
            <person name="Sun H."/>
            <person name="Tritt A."/>
            <person name="Yoshinaga Y."/>
            <person name="Zwiers L.-H."/>
            <person name="Turgeon B."/>
            <person name="Goodwin S."/>
            <person name="Spatafora J."/>
            <person name="Crous P."/>
            <person name="Grigoriev I."/>
        </authorList>
    </citation>
    <scope>NUCLEOTIDE SEQUENCE</scope>
    <source>
        <strain evidence="2">ATCC 74209</strain>
    </source>
</reference>
<dbReference type="Proteomes" id="UP000799536">
    <property type="component" value="Unassembled WGS sequence"/>
</dbReference>
<feature type="region of interest" description="Disordered" evidence="1">
    <location>
        <begin position="1"/>
        <end position="131"/>
    </location>
</feature>
<accession>A0A9P4JGK4</accession>
<evidence type="ECO:0000313" key="2">
    <source>
        <dbReference type="EMBL" id="KAF2197591.1"/>
    </source>
</evidence>
<dbReference type="AlphaFoldDB" id="A0A9P4JGK4"/>
<comment type="caution">
    <text evidence="2">The sequence shown here is derived from an EMBL/GenBank/DDBJ whole genome shotgun (WGS) entry which is preliminary data.</text>
</comment>
<keyword evidence="3" id="KW-1185">Reference proteome</keyword>
<proteinExistence type="predicted"/>
<evidence type="ECO:0000313" key="3">
    <source>
        <dbReference type="Proteomes" id="UP000799536"/>
    </source>
</evidence>
<name>A0A9P4JGK4_9PLEO</name>
<feature type="compositionally biased region" description="Basic and acidic residues" evidence="1">
    <location>
        <begin position="12"/>
        <end position="82"/>
    </location>
</feature>
<feature type="non-terminal residue" evidence="2">
    <location>
        <position position="131"/>
    </location>
</feature>
<dbReference type="EMBL" id="ML994219">
    <property type="protein sequence ID" value="KAF2197591.1"/>
    <property type="molecule type" value="Genomic_DNA"/>
</dbReference>
<protein>
    <submittedName>
        <fullName evidence="2">Uncharacterized protein</fullName>
    </submittedName>
</protein>
<gene>
    <name evidence="2" type="ORF">GQ43DRAFT_444129</name>
</gene>
<evidence type="ECO:0000256" key="1">
    <source>
        <dbReference type="SAM" id="MobiDB-lite"/>
    </source>
</evidence>
<sequence>MRQLFVLQGNGREVETESSKQRGREQTAREQTAREQTAREQIAREQTARETDSSRQRGREQRGREQTARDREVENRQLETESSRQGQSTGAWASVLETDDGNHGPRPWKRSLISPRTAPGAAPGPVYAIRG</sequence>
<organism evidence="2 3">
    <name type="scientific">Delitschia confertaspora ATCC 74209</name>
    <dbReference type="NCBI Taxonomy" id="1513339"/>
    <lineage>
        <taxon>Eukaryota</taxon>
        <taxon>Fungi</taxon>
        <taxon>Dikarya</taxon>
        <taxon>Ascomycota</taxon>
        <taxon>Pezizomycotina</taxon>
        <taxon>Dothideomycetes</taxon>
        <taxon>Pleosporomycetidae</taxon>
        <taxon>Pleosporales</taxon>
        <taxon>Delitschiaceae</taxon>
        <taxon>Delitschia</taxon>
    </lineage>
</organism>